<accession>A0A2P2L2Y9</accession>
<dbReference type="AlphaFoldDB" id="A0A2P2L2Y9"/>
<name>A0A2P2L2Y9_RHIMU</name>
<organism evidence="1">
    <name type="scientific">Rhizophora mucronata</name>
    <name type="common">Asiatic mangrove</name>
    <dbReference type="NCBI Taxonomy" id="61149"/>
    <lineage>
        <taxon>Eukaryota</taxon>
        <taxon>Viridiplantae</taxon>
        <taxon>Streptophyta</taxon>
        <taxon>Embryophyta</taxon>
        <taxon>Tracheophyta</taxon>
        <taxon>Spermatophyta</taxon>
        <taxon>Magnoliopsida</taxon>
        <taxon>eudicotyledons</taxon>
        <taxon>Gunneridae</taxon>
        <taxon>Pentapetalae</taxon>
        <taxon>rosids</taxon>
        <taxon>fabids</taxon>
        <taxon>Malpighiales</taxon>
        <taxon>Rhizophoraceae</taxon>
        <taxon>Rhizophora</taxon>
    </lineage>
</organism>
<protein>
    <submittedName>
        <fullName evidence="1">Uncharacterized protein</fullName>
    </submittedName>
</protein>
<reference evidence="1" key="1">
    <citation type="submission" date="2018-02" db="EMBL/GenBank/DDBJ databases">
        <title>Rhizophora mucronata_Transcriptome.</title>
        <authorList>
            <person name="Meera S.P."/>
            <person name="Sreeshan A."/>
            <person name="Augustine A."/>
        </authorList>
    </citation>
    <scope>NUCLEOTIDE SEQUENCE</scope>
    <source>
        <tissue evidence="1">Leaf</tissue>
    </source>
</reference>
<evidence type="ECO:0000313" key="1">
    <source>
        <dbReference type="EMBL" id="MBX12308.1"/>
    </source>
</evidence>
<sequence>MLLPSIPNETDANLQKAAISCKILNLPVEISSRKHLFLNHYENIPEKSIFLPVADLRHFFTQFS</sequence>
<dbReference type="EMBL" id="GGEC01031824">
    <property type="protein sequence ID" value="MBX12308.1"/>
    <property type="molecule type" value="Transcribed_RNA"/>
</dbReference>
<proteinExistence type="predicted"/>